<name>A0ABS0E0C8_9GAMM</name>
<accession>A0ABS0E0C8</accession>
<gene>
    <name evidence="1" type="ORF">IV433_01795</name>
</gene>
<sequence length="104" mass="10833">MANWGIQTWDANGNPNNTGIVQVLVVATVYLSAGQVSGTYSYTVPTGFKVAAIQSPITGDAYSGSRRKVTGSGGTITISDASGDYSAGTYTADECWLIIYLVKA</sequence>
<keyword evidence="2" id="KW-1185">Reference proteome</keyword>
<dbReference type="Proteomes" id="UP000636811">
    <property type="component" value="Unassembled WGS sequence"/>
</dbReference>
<evidence type="ECO:0000313" key="2">
    <source>
        <dbReference type="Proteomes" id="UP000636811"/>
    </source>
</evidence>
<protein>
    <submittedName>
        <fullName evidence="1">Uncharacterized protein</fullName>
    </submittedName>
</protein>
<organism evidence="1 2">
    <name type="scientific">Rahnella laticis</name>
    <dbReference type="NCBI Taxonomy" id="2787622"/>
    <lineage>
        <taxon>Bacteria</taxon>
        <taxon>Pseudomonadati</taxon>
        <taxon>Pseudomonadota</taxon>
        <taxon>Gammaproteobacteria</taxon>
        <taxon>Enterobacterales</taxon>
        <taxon>Yersiniaceae</taxon>
        <taxon>Rahnella</taxon>
    </lineage>
</organism>
<comment type="caution">
    <text evidence="1">The sequence shown here is derived from an EMBL/GenBank/DDBJ whole genome shotgun (WGS) entry which is preliminary data.</text>
</comment>
<dbReference type="EMBL" id="JADOBI010000001">
    <property type="protein sequence ID" value="MBF7978139.1"/>
    <property type="molecule type" value="Genomic_DNA"/>
</dbReference>
<evidence type="ECO:0000313" key="1">
    <source>
        <dbReference type="EMBL" id="MBF7978139.1"/>
    </source>
</evidence>
<proteinExistence type="predicted"/>
<reference evidence="1 2" key="1">
    <citation type="submission" date="2020-11" db="EMBL/GenBank/DDBJ databases">
        <title>Taxonomic investigation of Rahnella strains.</title>
        <authorList>
            <person name="Lee S.D."/>
        </authorList>
    </citation>
    <scope>NUCLEOTIDE SEQUENCE [LARGE SCALE GENOMIC DNA]</scope>
    <source>
        <strain evidence="1 2">SAP-17</strain>
    </source>
</reference>
<dbReference type="RefSeq" id="WP_136375934.1">
    <property type="nucleotide sequence ID" value="NZ_JADOBI010000001.1"/>
</dbReference>